<name>A0A0N4TQH7_BRUPA</name>
<dbReference type="WBParaSite" id="BPAG_0001085301-mRNA-1">
    <property type="protein sequence ID" value="BPAG_0001085301-mRNA-1"/>
    <property type="gene ID" value="BPAG_0001085301"/>
</dbReference>
<keyword evidence="2" id="KW-1185">Reference proteome</keyword>
<reference evidence="3" key="1">
    <citation type="submission" date="2017-02" db="UniProtKB">
        <authorList>
            <consortium name="WormBaseParasite"/>
        </authorList>
    </citation>
    <scope>IDENTIFICATION</scope>
</reference>
<proteinExistence type="predicted"/>
<dbReference type="AlphaFoldDB" id="A0A0N4TQH7"/>
<organism evidence="3">
    <name type="scientific">Brugia pahangi</name>
    <name type="common">Filarial nematode worm</name>
    <dbReference type="NCBI Taxonomy" id="6280"/>
    <lineage>
        <taxon>Eukaryota</taxon>
        <taxon>Metazoa</taxon>
        <taxon>Ecdysozoa</taxon>
        <taxon>Nematoda</taxon>
        <taxon>Chromadorea</taxon>
        <taxon>Rhabditida</taxon>
        <taxon>Spirurina</taxon>
        <taxon>Spiruromorpha</taxon>
        <taxon>Filarioidea</taxon>
        <taxon>Onchocercidae</taxon>
        <taxon>Brugia</taxon>
    </lineage>
</organism>
<evidence type="ECO:0000313" key="3">
    <source>
        <dbReference type="WBParaSite" id="BPAG_0001085301-mRNA-1"/>
    </source>
</evidence>
<accession>A0A0N4TQH7</accession>
<sequence>MVDLLINKLFNAESFFYTLSYDSCSSALAGHIRPRKMFSWIGGDSSKKKQQELRLLLCSSFI</sequence>
<dbReference type="Proteomes" id="UP000278627">
    <property type="component" value="Unassembled WGS sequence"/>
</dbReference>
<evidence type="ECO:0000313" key="2">
    <source>
        <dbReference type="Proteomes" id="UP000278627"/>
    </source>
</evidence>
<gene>
    <name evidence="1" type="ORF">BPAG_LOCUS10815</name>
</gene>
<protein>
    <submittedName>
        <fullName evidence="3">Ovule protein</fullName>
    </submittedName>
</protein>
<reference evidence="1 2" key="2">
    <citation type="submission" date="2018-11" db="EMBL/GenBank/DDBJ databases">
        <authorList>
            <consortium name="Pathogen Informatics"/>
        </authorList>
    </citation>
    <scope>NUCLEOTIDE SEQUENCE [LARGE SCALE GENOMIC DNA]</scope>
</reference>
<evidence type="ECO:0000313" key="1">
    <source>
        <dbReference type="EMBL" id="VDN92001.1"/>
    </source>
</evidence>
<dbReference type="EMBL" id="UZAD01013201">
    <property type="protein sequence ID" value="VDN92001.1"/>
    <property type="molecule type" value="Genomic_DNA"/>
</dbReference>